<dbReference type="GO" id="GO:0051539">
    <property type="term" value="F:4 iron, 4 sulfur cluster binding"/>
    <property type="evidence" value="ECO:0007669"/>
    <property type="project" value="UniProtKB-UniRule"/>
</dbReference>
<dbReference type="InterPro" id="IPR038135">
    <property type="entry name" value="Methylthiotransferase_N_sf"/>
</dbReference>
<dbReference type="InterPro" id="IPR013848">
    <property type="entry name" value="Methylthiotransferase_N"/>
</dbReference>
<feature type="binding site" evidence="14">
    <location>
        <position position="159"/>
    </location>
    <ligand>
        <name>[4Fe-4S] cluster</name>
        <dbReference type="ChEBI" id="CHEBI:49883"/>
        <label>2</label>
        <note>4Fe-4S-S-AdoMet</note>
    </ligand>
</feature>
<keyword evidence="2 14" id="KW-0004">4Fe-4S</keyword>
<evidence type="ECO:0000256" key="10">
    <source>
        <dbReference type="ARBA" id="ARBA00033765"/>
    </source>
</evidence>
<evidence type="ECO:0000256" key="11">
    <source>
        <dbReference type="ARBA" id="ARBA00050926"/>
    </source>
</evidence>
<dbReference type="FunFam" id="3.40.50.12160:FF:000001">
    <property type="entry name" value="tRNA-2-methylthio-N(6)-dimethylallyladenosine synthase"/>
    <property type="match status" value="1"/>
</dbReference>
<evidence type="ECO:0000259" key="17">
    <source>
        <dbReference type="PROSITE" id="PS51918"/>
    </source>
</evidence>
<dbReference type="FunFam" id="3.80.30.20:FF:000001">
    <property type="entry name" value="tRNA-2-methylthio-N(6)-dimethylallyladenosine synthase 2"/>
    <property type="match status" value="1"/>
</dbReference>
<evidence type="ECO:0000259" key="15">
    <source>
        <dbReference type="PROSITE" id="PS50926"/>
    </source>
</evidence>
<dbReference type="InterPro" id="IPR020612">
    <property type="entry name" value="Methylthiotransferase_CS"/>
</dbReference>
<evidence type="ECO:0000256" key="4">
    <source>
        <dbReference type="ARBA" id="ARBA00022679"/>
    </source>
</evidence>
<dbReference type="AlphaFoldDB" id="A0A0R2PQC9"/>
<evidence type="ECO:0000256" key="12">
    <source>
        <dbReference type="ARBA" id="ARBA00052380"/>
    </source>
</evidence>
<comment type="function">
    <text evidence="1 14">Catalyzes the methylthiolation of N6-(dimethylallyl)adenosine (i(6)A), leading to the formation of 2-methylthio-N6-(dimethylallyl)adenosine (ms(2)i(6)A) at position 37 in tRNAs that read codons beginning with uridine.</text>
</comment>
<dbReference type="Proteomes" id="UP000050874">
    <property type="component" value="Unassembled WGS sequence"/>
</dbReference>
<dbReference type="PANTHER" id="PTHR43020">
    <property type="entry name" value="CDK5 REGULATORY SUBUNIT-ASSOCIATED PROTEIN 1"/>
    <property type="match status" value="1"/>
</dbReference>
<dbReference type="InterPro" id="IPR007197">
    <property type="entry name" value="rSAM"/>
</dbReference>
<keyword evidence="4 14" id="KW-0808">Transferase</keyword>
<dbReference type="HAMAP" id="MF_01864">
    <property type="entry name" value="tRNA_metthiotr_MiaB"/>
    <property type="match status" value="1"/>
</dbReference>
<comment type="cofactor">
    <cofactor evidence="14">
        <name>[4Fe-4S] cluster</name>
        <dbReference type="ChEBI" id="CHEBI:49883"/>
    </cofactor>
    <text evidence="14">Binds 2 [4Fe-4S] clusters. One cluster is coordinated with 3 cysteines and an exchangeable S-adenosyl-L-methionine.</text>
</comment>
<dbReference type="CDD" id="cd01335">
    <property type="entry name" value="Radical_SAM"/>
    <property type="match status" value="1"/>
</dbReference>
<dbReference type="GO" id="GO:0035597">
    <property type="term" value="F:tRNA-2-methylthio-N(6)-dimethylallyladenosine(37) synthase activity"/>
    <property type="evidence" value="ECO:0007669"/>
    <property type="project" value="UniProtKB-EC"/>
</dbReference>
<accession>A0A0R2PQC9</accession>
<dbReference type="Gene3D" id="3.80.30.20">
    <property type="entry name" value="tm_1862 like domain"/>
    <property type="match status" value="1"/>
</dbReference>
<dbReference type="InterPro" id="IPR023404">
    <property type="entry name" value="rSAM_horseshoe"/>
</dbReference>
<dbReference type="SFLD" id="SFLDS00029">
    <property type="entry name" value="Radical_SAM"/>
    <property type="match status" value="1"/>
</dbReference>
<evidence type="ECO:0000256" key="2">
    <source>
        <dbReference type="ARBA" id="ARBA00022485"/>
    </source>
</evidence>
<proteinExistence type="inferred from homology"/>
<evidence type="ECO:0000259" key="16">
    <source>
        <dbReference type="PROSITE" id="PS51449"/>
    </source>
</evidence>
<dbReference type="SFLD" id="SFLDF00273">
    <property type="entry name" value="(dimethylallyl)adenosine_tRNA"/>
    <property type="match status" value="1"/>
</dbReference>
<dbReference type="SFLD" id="SFLDG01061">
    <property type="entry name" value="methylthiotransferase"/>
    <property type="match status" value="1"/>
</dbReference>
<keyword evidence="5 14" id="KW-0949">S-adenosyl-L-methionine</keyword>
<dbReference type="SFLD" id="SFLDG01082">
    <property type="entry name" value="B12-binding_domain_containing"/>
    <property type="match status" value="1"/>
</dbReference>
<evidence type="ECO:0000256" key="6">
    <source>
        <dbReference type="ARBA" id="ARBA00022694"/>
    </source>
</evidence>
<feature type="binding site" evidence="14">
    <location>
        <position position="49"/>
    </location>
    <ligand>
        <name>[4Fe-4S] cluster</name>
        <dbReference type="ChEBI" id="CHEBI:49883"/>
        <label>1</label>
    </ligand>
</feature>
<dbReference type="Pfam" id="PF04055">
    <property type="entry name" value="Radical_SAM"/>
    <property type="match status" value="1"/>
</dbReference>
<dbReference type="EC" id="2.8.4.3" evidence="10 14"/>
<dbReference type="GO" id="GO:0046872">
    <property type="term" value="F:metal ion binding"/>
    <property type="evidence" value="ECO:0007669"/>
    <property type="project" value="UniProtKB-KW"/>
</dbReference>
<dbReference type="EMBL" id="LIAV01000137">
    <property type="protein sequence ID" value="KRO40311.1"/>
    <property type="molecule type" value="Genomic_DNA"/>
</dbReference>
<comment type="subunit">
    <text evidence="14">Monomer.</text>
</comment>
<comment type="subcellular location">
    <subcellularLocation>
        <location evidence="14">Cytoplasm</location>
    </subcellularLocation>
</comment>
<dbReference type="PROSITE" id="PS51449">
    <property type="entry name" value="MTTASE_N"/>
    <property type="match status" value="1"/>
</dbReference>
<comment type="similarity">
    <text evidence="14">Belongs to the methylthiotransferase family. MiaB subfamily.</text>
</comment>
<feature type="domain" description="TRAM" evidence="15">
    <location>
        <begin position="375"/>
        <end position="439"/>
    </location>
</feature>
<organism evidence="18 19">
    <name type="scientific">SAR86 cluster bacterium BACL1 MAG-120920-bin57</name>
    <dbReference type="NCBI Taxonomy" id="1655571"/>
    <lineage>
        <taxon>Bacteria</taxon>
        <taxon>Pseudomonadati</taxon>
        <taxon>Pseudomonadota</taxon>
        <taxon>Gammaproteobacteria</taxon>
        <taxon>SAR86 cluster</taxon>
    </lineage>
</organism>
<reference evidence="19" key="1">
    <citation type="submission" date="2015-10" db="EMBL/GenBank/DDBJ databases">
        <title>Metagenome-Assembled Genomes uncover a global brackish microbiome.</title>
        <authorList>
            <person name="Hugerth L.W."/>
            <person name="Larsson J."/>
            <person name="Alneberg J."/>
            <person name="Lindh M.V."/>
            <person name="Legrand C."/>
            <person name="Pinhassi J."/>
            <person name="Andersson A."/>
        </authorList>
    </citation>
    <scope>NUCLEOTIDE SEQUENCE [LARGE SCALE GENOMIC DNA]</scope>
</reference>
<evidence type="ECO:0000256" key="7">
    <source>
        <dbReference type="ARBA" id="ARBA00022723"/>
    </source>
</evidence>
<evidence type="ECO:0000256" key="14">
    <source>
        <dbReference type="HAMAP-Rule" id="MF_01864"/>
    </source>
</evidence>
<name>A0A0R2PQC9_9GAMM</name>
<evidence type="ECO:0000256" key="8">
    <source>
        <dbReference type="ARBA" id="ARBA00023004"/>
    </source>
</evidence>
<evidence type="ECO:0000256" key="5">
    <source>
        <dbReference type="ARBA" id="ARBA00022691"/>
    </source>
</evidence>
<comment type="catalytic activity">
    <reaction evidence="13">
        <text>N(6)-dimethylallyladenosine(37) in tRNA + (sulfur carrier)-SH + AH2 + 2 S-adenosyl-L-methionine = 2-methylsulfanyl-N(6)-dimethylallyladenosine(37) in tRNA + (sulfur carrier)-H + 5'-deoxyadenosine + L-methionine + A + S-adenosyl-L-homocysteine + 2 H(+)</text>
        <dbReference type="Rhea" id="RHEA:37067"/>
        <dbReference type="Rhea" id="RHEA-COMP:10375"/>
        <dbReference type="Rhea" id="RHEA-COMP:10376"/>
        <dbReference type="Rhea" id="RHEA-COMP:14737"/>
        <dbReference type="Rhea" id="RHEA-COMP:14739"/>
        <dbReference type="ChEBI" id="CHEBI:13193"/>
        <dbReference type="ChEBI" id="CHEBI:15378"/>
        <dbReference type="ChEBI" id="CHEBI:17319"/>
        <dbReference type="ChEBI" id="CHEBI:17499"/>
        <dbReference type="ChEBI" id="CHEBI:29917"/>
        <dbReference type="ChEBI" id="CHEBI:57844"/>
        <dbReference type="ChEBI" id="CHEBI:57856"/>
        <dbReference type="ChEBI" id="CHEBI:59789"/>
        <dbReference type="ChEBI" id="CHEBI:64428"/>
        <dbReference type="ChEBI" id="CHEBI:74415"/>
        <dbReference type="ChEBI" id="CHEBI:74417"/>
        <dbReference type="EC" id="2.8.4.3"/>
    </reaction>
    <physiologicalReaction direction="left-to-right" evidence="13">
        <dbReference type="Rhea" id="RHEA:37068"/>
    </physiologicalReaction>
</comment>
<dbReference type="Gene3D" id="3.40.50.12160">
    <property type="entry name" value="Methylthiotransferase, N-terminal domain"/>
    <property type="match status" value="1"/>
</dbReference>
<keyword evidence="3 14" id="KW-0963">Cytoplasm</keyword>
<dbReference type="SUPFAM" id="SSF102114">
    <property type="entry name" value="Radical SAM enzymes"/>
    <property type="match status" value="1"/>
</dbReference>
<sequence>MGTKLYIKTYGCQMNEYDSQKTLEILKQDPSIEETSIPEEADIILLNTCSIREKAEEKVYSELGRLRKLKLKNPNLKIGVGGCVASQEGKNIFKRAPYVDLIFGPQTIHKVPSLLAKENKIEAVDVSFPIEEKFDSLPEPEATGTSSFVSIMEGCSKYCSFCVVPYTRGDEVSRKPEQIFDEVARLIEQGVSEIIFVGQNVNSYQYTLDGRVLRLSDLIEVCGSIDGVHRIRYTTSHPLDMTDDLINVYSHVPQLVSHLHLPVQSGSNEILTKMKRNYSREQYIEIIEKLLIVRPNIKISSDFIVGFPGESSHDFQLTMDLIETVKFDASFSFIYSPRPGTPAAKLEDSTPLAEKKERLNILQTRVDELQTHYSNNLAGTIQRCLVTGVSKKNIHQLQARTECNRVVNFDFQNINILGKLVDINITQAYQRSLVGKVLNSEELQLA</sequence>
<dbReference type="PROSITE" id="PS50926">
    <property type="entry name" value="TRAM"/>
    <property type="match status" value="1"/>
</dbReference>
<evidence type="ECO:0000256" key="3">
    <source>
        <dbReference type="ARBA" id="ARBA00022490"/>
    </source>
</evidence>
<feature type="domain" description="MTTase N-terminal" evidence="16">
    <location>
        <begin position="3"/>
        <end position="120"/>
    </location>
</feature>
<dbReference type="PROSITE" id="PS51918">
    <property type="entry name" value="RADICAL_SAM"/>
    <property type="match status" value="1"/>
</dbReference>
<keyword evidence="9 14" id="KW-0411">Iron-sulfur</keyword>
<feature type="binding site" evidence="14">
    <location>
        <position position="155"/>
    </location>
    <ligand>
        <name>[4Fe-4S] cluster</name>
        <dbReference type="ChEBI" id="CHEBI:49883"/>
        <label>2</label>
        <note>4Fe-4S-S-AdoMet</note>
    </ligand>
</feature>
<dbReference type="InterPro" id="IPR006638">
    <property type="entry name" value="Elp3/MiaA/NifB-like_rSAM"/>
</dbReference>
<feature type="binding site" evidence="14">
    <location>
        <position position="12"/>
    </location>
    <ligand>
        <name>[4Fe-4S] cluster</name>
        <dbReference type="ChEBI" id="CHEBI:49883"/>
        <label>1</label>
    </ligand>
</feature>
<dbReference type="NCBIfam" id="TIGR00089">
    <property type="entry name" value="MiaB/RimO family radical SAM methylthiotransferase"/>
    <property type="match status" value="1"/>
</dbReference>
<evidence type="ECO:0000256" key="1">
    <source>
        <dbReference type="ARBA" id="ARBA00003234"/>
    </source>
</evidence>
<gene>
    <name evidence="14" type="primary">miaB</name>
    <name evidence="18" type="ORF">ABR63_01025</name>
</gene>
<keyword evidence="7 14" id="KW-0479">Metal-binding</keyword>
<comment type="caution">
    <text evidence="18">The sequence shown here is derived from an EMBL/GenBank/DDBJ whole genome shotgun (WGS) entry which is preliminary data.</text>
</comment>
<dbReference type="InterPro" id="IPR058240">
    <property type="entry name" value="rSAM_sf"/>
</dbReference>
<evidence type="ECO:0000313" key="18">
    <source>
        <dbReference type="EMBL" id="KRO40311.1"/>
    </source>
</evidence>
<dbReference type="InterPro" id="IPR006463">
    <property type="entry name" value="MiaB_methiolase"/>
</dbReference>
<evidence type="ECO:0000256" key="9">
    <source>
        <dbReference type="ARBA" id="ARBA00023014"/>
    </source>
</evidence>
<feature type="domain" description="Radical SAM core" evidence="17">
    <location>
        <begin position="141"/>
        <end position="372"/>
    </location>
</feature>
<protein>
    <recommendedName>
        <fullName evidence="10 14">tRNA-2-methylthio-N(6)-dimethylallyladenosine synthase</fullName>
        <ecNumber evidence="10 14">2.8.4.3</ecNumber>
    </recommendedName>
    <alternativeName>
        <fullName evidence="14">(Dimethylallyl)adenosine tRNA methylthiotransferase MiaB</fullName>
    </alternativeName>
    <alternativeName>
        <fullName evidence="14">tRNA-i(6)A37 methylthiotransferase</fullName>
    </alternativeName>
</protein>
<keyword evidence="8 14" id="KW-0408">Iron</keyword>
<dbReference type="InterPro" id="IPR005839">
    <property type="entry name" value="Methylthiotransferase"/>
</dbReference>
<comment type="catalytic activity">
    <reaction evidence="12">
        <text>2-thio-N(6)-dimethylallyladenosine(37) in tRNA + S-adenosyl-L-methionine = 2-methylsulfanyl-N(6)-dimethylallyladenosine(37) in tRNA + S-adenosyl-L-homocysteine + H(+)</text>
        <dbReference type="Rhea" id="RHEA:37063"/>
        <dbReference type="Rhea" id="RHEA-COMP:10376"/>
        <dbReference type="Rhea" id="RHEA-COMP:10377"/>
        <dbReference type="ChEBI" id="CHEBI:15378"/>
        <dbReference type="ChEBI" id="CHEBI:57856"/>
        <dbReference type="ChEBI" id="CHEBI:59789"/>
        <dbReference type="ChEBI" id="CHEBI:74416"/>
        <dbReference type="ChEBI" id="CHEBI:74417"/>
    </reaction>
    <physiologicalReaction direction="left-to-right" evidence="12">
        <dbReference type="Rhea" id="RHEA:37064"/>
    </physiologicalReaction>
</comment>
<dbReference type="GO" id="GO:0005829">
    <property type="term" value="C:cytosol"/>
    <property type="evidence" value="ECO:0007669"/>
    <property type="project" value="TreeGrafter"/>
</dbReference>
<evidence type="ECO:0000256" key="13">
    <source>
        <dbReference type="ARBA" id="ARBA00052587"/>
    </source>
</evidence>
<keyword evidence="6 14" id="KW-0819">tRNA processing</keyword>
<dbReference type="Pfam" id="PF00919">
    <property type="entry name" value="UPF0004"/>
    <property type="match status" value="1"/>
</dbReference>
<feature type="binding site" evidence="14">
    <location>
        <position position="162"/>
    </location>
    <ligand>
        <name>[4Fe-4S] cluster</name>
        <dbReference type="ChEBI" id="CHEBI:49883"/>
        <label>2</label>
        <note>4Fe-4S-S-AdoMet</note>
    </ligand>
</feature>
<dbReference type="SMART" id="SM00729">
    <property type="entry name" value="Elp3"/>
    <property type="match status" value="1"/>
</dbReference>
<dbReference type="NCBIfam" id="TIGR01574">
    <property type="entry name" value="miaB-methiolase"/>
    <property type="match status" value="1"/>
</dbReference>
<dbReference type="InterPro" id="IPR002792">
    <property type="entry name" value="TRAM_dom"/>
</dbReference>
<comment type="catalytic activity">
    <reaction evidence="11">
        <text>N(6)-dimethylallyladenosine(37) in tRNA + (sulfur carrier)-SH + AH2 + S-adenosyl-L-methionine = 2-thio-N(6)-dimethylallyladenosine(37) in tRNA + (sulfur carrier)-H + 5'-deoxyadenosine + L-methionine + A + H(+)</text>
        <dbReference type="Rhea" id="RHEA:36339"/>
        <dbReference type="Rhea" id="RHEA-COMP:10375"/>
        <dbReference type="Rhea" id="RHEA-COMP:10377"/>
        <dbReference type="Rhea" id="RHEA-COMP:14737"/>
        <dbReference type="Rhea" id="RHEA-COMP:14739"/>
        <dbReference type="ChEBI" id="CHEBI:13193"/>
        <dbReference type="ChEBI" id="CHEBI:15378"/>
        <dbReference type="ChEBI" id="CHEBI:17319"/>
        <dbReference type="ChEBI" id="CHEBI:17499"/>
        <dbReference type="ChEBI" id="CHEBI:29917"/>
        <dbReference type="ChEBI" id="CHEBI:57844"/>
        <dbReference type="ChEBI" id="CHEBI:59789"/>
        <dbReference type="ChEBI" id="CHEBI:64428"/>
        <dbReference type="ChEBI" id="CHEBI:74415"/>
        <dbReference type="ChEBI" id="CHEBI:74416"/>
    </reaction>
    <physiologicalReaction direction="left-to-right" evidence="11">
        <dbReference type="Rhea" id="RHEA:36340"/>
    </physiologicalReaction>
</comment>
<dbReference type="Pfam" id="PF01938">
    <property type="entry name" value="TRAM"/>
    <property type="match status" value="1"/>
</dbReference>
<evidence type="ECO:0000313" key="19">
    <source>
        <dbReference type="Proteomes" id="UP000050874"/>
    </source>
</evidence>
<dbReference type="PROSITE" id="PS01278">
    <property type="entry name" value="MTTASE_RADICAL"/>
    <property type="match status" value="1"/>
</dbReference>
<feature type="binding site" evidence="14">
    <location>
        <position position="83"/>
    </location>
    <ligand>
        <name>[4Fe-4S] cluster</name>
        <dbReference type="ChEBI" id="CHEBI:49883"/>
        <label>1</label>
    </ligand>
</feature>
<dbReference type="PANTHER" id="PTHR43020:SF2">
    <property type="entry name" value="MITOCHONDRIAL TRNA METHYLTHIOTRANSFERASE CDK5RAP1"/>
    <property type="match status" value="1"/>
</dbReference>